<evidence type="ECO:0000256" key="2">
    <source>
        <dbReference type="ARBA" id="ARBA00022529"/>
    </source>
</evidence>
<dbReference type="InterPro" id="IPR003614">
    <property type="entry name" value="Knottins"/>
</dbReference>
<dbReference type="Gene3D" id="3.30.30.10">
    <property type="entry name" value="Knottin, scorpion toxin-like"/>
    <property type="match status" value="1"/>
</dbReference>
<accession>A0A061EJM1</accession>
<dbReference type="SMART" id="SM00505">
    <property type="entry name" value="Knot1"/>
    <property type="match status" value="1"/>
</dbReference>
<keyword evidence="4" id="KW-0732">Signal</keyword>
<dbReference type="PANTHER" id="PTHR33147:SF133">
    <property type="entry name" value="DEFENSIN-LIKE PROTEIN 6-RELATED"/>
    <property type="match status" value="1"/>
</dbReference>
<name>A0A061EJM1_THECC</name>
<dbReference type="AlphaFoldDB" id="A0A061EJM1"/>
<dbReference type="InParanoid" id="A0A061EJM1"/>
<organism evidence="8 9">
    <name type="scientific">Theobroma cacao</name>
    <name type="common">Cacao</name>
    <name type="synonym">Cocoa</name>
    <dbReference type="NCBI Taxonomy" id="3641"/>
    <lineage>
        <taxon>Eukaryota</taxon>
        <taxon>Viridiplantae</taxon>
        <taxon>Streptophyta</taxon>
        <taxon>Embryophyta</taxon>
        <taxon>Tracheophyta</taxon>
        <taxon>Spermatophyta</taxon>
        <taxon>Magnoliopsida</taxon>
        <taxon>eudicotyledons</taxon>
        <taxon>Gunneridae</taxon>
        <taxon>Pentapetalae</taxon>
        <taxon>rosids</taxon>
        <taxon>malvids</taxon>
        <taxon>Malvales</taxon>
        <taxon>Malvaceae</taxon>
        <taxon>Byttnerioideae</taxon>
        <taxon>Theobroma</taxon>
    </lineage>
</organism>
<keyword evidence="5" id="KW-0611">Plant defense</keyword>
<dbReference type="InterPro" id="IPR036574">
    <property type="entry name" value="Scorpion_toxin-like_sf"/>
</dbReference>
<dbReference type="GO" id="GO:0031640">
    <property type="term" value="P:killing of cells of another organism"/>
    <property type="evidence" value="ECO:0007669"/>
    <property type="project" value="UniProtKB-KW"/>
</dbReference>
<evidence type="ECO:0000256" key="6">
    <source>
        <dbReference type="ARBA" id="ARBA00023157"/>
    </source>
</evidence>
<dbReference type="PANTHER" id="PTHR33147">
    <property type="entry name" value="DEFENSIN-LIKE PROTEIN 1"/>
    <property type="match status" value="1"/>
</dbReference>
<gene>
    <name evidence="8" type="ORF">TCM_020022</name>
</gene>
<keyword evidence="3" id="KW-0295">Fungicide</keyword>
<keyword evidence="2" id="KW-0929">Antimicrobial</keyword>
<protein>
    <submittedName>
        <fullName evidence="8">Scorpion toxin-like knottin superfamily protein</fullName>
    </submittedName>
</protein>
<dbReference type="PROSITE" id="PS00940">
    <property type="entry name" value="GAMMA_THIONIN"/>
    <property type="match status" value="1"/>
</dbReference>
<dbReference type="SUPFAM" id="SSF57095">
    <property type="entry name" value="Scorpion toxin-like"/>
    <property type="match status" value="1"/>
</dbReference>
<evidence type="ECO:0000256" key="4">
    <source>
        <dbReference type="ARBA" id="ARBA00022729"/>
    </source>
</evidence>
<dbReference type="HOGENOM" id="CLU_1828823_0_0_1"/>
<dbReference type="CDD" id="cd00107">
    <property type="entry name" value="Knot1"/>
    <property type="match status" value="1"/>
</dbReference>
<evidence type="ECO:0000313" key="9">
    <source>
        <dbReference type="Proteomes" id="UP000026915"/>
    </source>
</evidence>
<feature type="domain" description="Knottins-like" evidence="7">
    <location>
        <begin position="96"/>
        <end position="141"/>
    </location>
</feature>
<reference evidence="8 9" key="1">
    <citation type="journal article" date="2013" name="Genome Biol.">
        <title>The genome sequence of the most widely cultivated cacao type and its use to identify candidate genes regulating pod color.</title>
        <authorList>
            <person name="Motamayor J.C."/>
            <person name="Mockaitis K."/>
            <person name="Schmutz J."/>
            <person name="Haiminen N."/>
            <person name="Iii D.L."/>
            <person name="Cornejo O."/>
            <person name="Findley S.D."/>
            <person name="Zheng P."/>
            <person name="Utro F."/>
            <person name="Royaert S."/>
            <person name="Saski C."/>
            <person name="Jenkins J."/>
            <person name="Podicheti R."/>
            <person name="Zhao M."/>
            <person name="Scheffler B.E."/>
            <person name="Stack J.C."/>
            <person name="Feltus F.A."/>
            <person name="Mustiga G.M."/>
            <person name="Amores F."/>
            <person name="Phillips W."/>
            <person name="Marelli J.P."/>
            <person name="May G.D."/>
            <person name="Shapiro H."/>
            <person name="Ma J."/>
            <person name="Bustamante C.D."/>
            <person name="Schnell R.J."/>
            <person name="Main D."/>
            <person name="Gilbert D."/>
            <person name="Parida L."/>
            <person name="Kuhn D.N."/>
        </authorList>
    </citation>
    <scope>NUCLEOTIDE SEQUENCE [LARGE SCALE GENOMIC DNA]</scope>
    <source>
        <strain evidence="9">cv. Matina 1-6</strain>
    </source>
</reference>
<dbReference type="InterPro" id="IPR008176">
    <property type="entry name" value="Defensin_plant"/>
</dbReference>
<keyword evidence="6" id="KW-1015">Disulfide bond</keyword>
<dbReference type="STRING" id="3641.A0A061EJM1"/>
<sequence length="141" mass="15894">MILCGRDGRPQQSMHKPREQILACNTFNLLDLSDSQTLTLVLFMAVLFFPHSVTKAKVSRLFIEGIEMEKRSLGIFFLLLIVLASQWVAQPAEGRVCESKSHKFKGPCLGDHNCALVCRNEGFSGGRCRGFRHRCFCTKLC</sequence>
<keyword evidence="9" id="KW-1185">Reference proteome</keyword>
<dbReference type="eggNOG" id="ENOG502S7BC">
    <property type="taxonomic scope" value="Eukaryota"/>
</dbReference>
<evidence type="ECO:0000256" key="5">
    <source>
        <dbReference type="ARBA" id="ARBA00022821"/>
    </source>
</evidence>
<evidence type="ECO:0000256" key="1">
    <source>
        <dbReference type="ARBA" id="ARBA00006722"/>
    </source>
</evidence>
<dbReference type="GO" id="GO:0006952">
    <property type="term" value="P:defense response"/>
    <property type="evidence" value="ECO:0000318"/>
    <property type="project" value="GO_Central"/>
</dbReference>
<dbReference type="Gramene" id="EOY04853">
    <property type="protein sequence ID" value="EOY04853"/>
    <property type="gene ID" value="TCM_020022"/>
</dbReference>
<dbReference type="FunCoup" id="A0A061EJM1">
    <property type="interactions" value="173"/>
</dbReference>
<evidence type="ECO:0000313" key="8">
    <source>
        <dbReference type="EMBL" id="EOY04853.1"/>
    </source>
</evidence>
<proteinExistence type="inferred from homology"/>
<evidence type="ECO:0000256" key="3">
    <source>
        <dbReference type="ARBA" id="ARBA00022577"/>
    </source>
</evidence>
<dbReference type="EMBL" id="CM001882">
    <property type="protein sequence ID" value="EOY04853.1"/>
    <property type="molecule type" value="Genomic_DNA"/>
</dbReference>
<dbReference type="GO" id="GO:0050832">
    <property type="term" value="P:defense response to fungus"/>
    <property type="evidence" value="ECO:0007669"/>
    <property type="project" value="UniProtKB-KW"/>
</dbReference>
<dbReference type="PRINTS" id="PR00288">
    <property type="entry name" value="PUROTHIONIN"/>
</dbReference>
<comment type="similarity">
    <text evidence="1">Belongs to the DEFL family.</text>
</comment>
<dbReference type="Proteomes" id="UP000026915">
    <property type="component" value="Chromosome 4"/>
</dbReference>
<dbReference type="Pfam" id="PF00304">
    <property type="entry name" value="Gamma-thionin"/>
    <property type="match status" value="1"/>
</dbReference>
<evidence type="ECO:0000259" key="7">
    <source>
        <dbReference type="SMART" id="SM00505"/>
    </source>
</evidence>